<reference evidence="1" key="1">
    <citation type="submission" date="2021-02" db="EMBL/GenBank/DDBJ databases">
        <authorList>
            <person name="Dougan E. K."/>
            <person name="Rhodes N."/>
            <person name="Thang M."/>
            <person name="Chan C."/>
        </authorList>
    </citation>
    <scope>NUCLEOTIDE SEQUENCE</scope>
</reference>
<name>A0A813LI11_POLGL</name>
<organism evidence="1 2">
    <name type="scientific">Polarella glacialis</name>
    <name type="common">Dinoflagellate</name>
    <dbReference type="NCBI Taxonomy" id="89957"/>
    <lineage>
        <taxon>Eukaryota</taxon>
        <taxon>Sar</taxon>
        <taxon>Alveolata</taxon>
        <taxon>Dinophyceae</taxon>
        <taxon>Suessiales</taxon>
        <taxon>Suessiaceae</taxon>
        <taxon>Polarella</taxon>
    </lineage>
</organism>
<comment type="caution">
    <text evidence="1">The sequence shown here is derived from an EMBL/GenBank/DDBJ whole genome shotgun (WGS) entry which is preliminary data.</text>
</comment>
<dbReference type="AlphaFoldDB" id="A0A813LI11"/>
<dbReference type="Proteomes" id="UP000626109">
    <property type="component" value="Unassembled WGS sequence"/>
</dbReference>
<proteinExistence type="predicted"/>
<feature type="non-terminal residue" evidence="1">
    <location>
        <position position="1"/>
    </location>
</feature>
<evidence type="ECO:0000313" key="2">
    <source>
        <dbReference type="Proteomes" id="UP000626109"/>
    </source>
</evidence>
<gene>
    <name evidence="1" type="ORF">PGLA2088_LOCUS45214</name>
</gene>
<evidence type="ECO:0000313" key="1">
    <source>
        <dbReference type="EMBL" id="CAE8728720.1"/>
    </source>
</evidence>
<protein>
    <submittedName>
        <fullName evidence="1">Uncharacterized protein</fullName>
    </submittedName>
</protein>
<accession>A0A813LI11</accession>
<feature type="non-terminal residue" evidence="1">
    <location>
        <position position="74"/>
    </location>
</feature>
<dbReference type="EMBL" id="CAJNNW010035593">
    <property type="protein sequence ID" value="CAE8728720.1"/>
    <property type="molecule type" value="Genomic_DNA"/>
</dbReference>
<sequence>VLAEIGRGNPRDDCWLNHPGVTLKNPENVWGVYDHYARSRPGSTDVEVPFELLRVNHYVDTFGPRCSSRFLHCE</sequence>